<dbReference type="Pfam" id="PF00328">
    <property type="entry name" value="His_Phos_2"/>
    <property type="match status" value="2"/>
</dbReference>
<accession>A0ABQ8TB84</accession>
<evidence type="ECO:0000256" key="10">
    <source>
        <dbReference type="ARBA" id="ARBA00043668"/>
    </source>
</evidence>
<evidence type="ECO:0000256" key="9">
    <source>
        <dbReference type="ARBA" id="ARBA00031642"/>
    </source>
</evidence>
<comment type="catalytic activity">
    <reaction evidence="11">
        <text>1D-myo-inositol 1,2,4,5,6-pentakisphosphate + H2O = 1D-myo-inositol 1,2,5,6-tetrakisphosphate + phosphate</text>
        <dbReference type="Rhea" id="RHEA:77115"/>
        <dbReference type="ChEBI" id="CHEBI:15377"/>
        <dbReference type="ChEBI" id="CHEBI:43474"/>
        <dbReference type="ChEBI" id="CHEBI:57798"/>
        <dbReference type="ChEBI" id="CHEBI:195535"/>
        <dbReference type="EC" id="3.1.3.62"/>
    </reaction>
    <physiologicalReaction direction="left-to-right" evidence="11">
        <dbReference type="Rhea" id="RHEA:77116"/>
    </physiologicalReaction>
</comment>
<organism evidence="15 16">
    <name type="scientific">Periplaneta americana</name>
    <name type="common">American cockroach</name>
    <name type="synonym">Blatta americana</name>
    <dbReference type="NCBI Taxonomy" id="6978"/>
    <lineage>
        <taxon>Eukaryota</taxon>
        <taxon>Metazoa</taxon>
        <taxon>Ecdysozoa</taxon>
        <taxon>Arthropoda</taxon>
        <taxon>Hexapoda</taxon>
        <taxon>Insecta</taxon>
        <taxon>Pterygota</taxon>
        <taxon>Neoptera</taxon>
        <taxon>Polyneoptera</taxon>
        <taxon>Dictyoptera</taxon>
        <taxon>Blattodea</taxon>
        <taxon>Blattoidea</taxon>
        <taxon>Blattidae</taxon>
        <taxon>Blattinae</taxon>
        <taxon>Periplaneta</taxon>
    </lineage>
</organism>
<keyword evidence="16" id="KW-1185">Reference proteome</keyword>
<keyword evidence="8" id="KW-0472">Membrane</keyword>
<dbReference type="InterPro" id="IPR000560">
    <property type="entry name" value="His_Pase_clade-2"/>
</dbReference>
<dbReference type="EMBL" id="JAJSOF020000013">
    <property type="protein sequence ID" value="KAJ4443224.1"/>
    <property type="molecule type" value="Genomic_DNA"/>
</dbReference>
<evidence type="ECO:0000256" key="11">
    <source>
        <dbReference type="ARBA" id="ARBA00043671"/>
    </source>
</evidence>
<dbReference type="SUPFAM" id="SSF53254">
    <property type="entry name" value="Phosphoglycerate mutase-like"/>
    <property type="match status" value="1"/>
</dbReference>
<keyword evidence="6 14" id="KW-0732">Signal</keyword>
<dbReference type="Gene3D" id="3.40.50.1240">
    <property type="entry name" value="Phosphoglycerate mutase-like"/>
    <property type="match status" value="2"/>
</dbReference>
<evidence type="ECO:0000256" key="12">
    <source>
        <dbReference type="ARBA" id="ARBA00043691"/>
    </source>
</evidence>
<dbReference type="Proteomes" id="UP001148838">
    <property type="component" value="Unassembled WGS sequence"/>
</dbReference>
<dbReference type="EC" id="3.1.3.62" evidence="4"/>
<evidence type="ECO:0000256" key="5">
    <source>
        <dbReference type="ARBA" id="ARBA00018097"/>
    </source>
</evidence>
<feature type="signal peptide" evidence="14">
    <location>
        <begin position="1"/>
        <end position="18"/>
    </location>
</feature>
<sequence>MVYLWFFVVILIPLVTEAQDQHCYANQTDPYVMFSTYTPYELVHETSTNPVFVPQCQPLQFWIMSRHGTRYTDTSGINNMWSLTSVRDNILSNHEAKRGTLCTADLENLRKWTPQAVFTLSDDLAFQGFQDLQNMAQRFKSRFPTLLNQSYSSDKFEVRFTNTQRTTLSAFSFVTGIFGSTYNVQLPQPISKDSLIRKLEYKEDLKYYYTKGFGNDMNKDVGCPPAKDFLLRFSALESGEQQPAGVFYFSHDTDLMLLFSSLGIGEDDVPITHSNYEESRNRQWRTSLLTPFAGNFAVVFFKCDGDEPYKVQFYLREKLLDMEGCDQGLCDWSYIKQKYSSITENCNLDFC</sequence>
<comment type="similarity">
    <text evidence="2">Belongs to the histidine acid phosphatase family. MINPP1 subfamily.</text>
</comment>
<dbReference type="CDD" id="cd07061">
    <property type="entry name" value="HP_HAP_like"/>
    <property type="match status" value="1"/>
</dbReference>
<evidence type="ECO:0000256" key="6">
    <source>
        <dbReference type="ARBA" id="ARBA00022729"/>
    </source>
</evidence>
<evidence type="ECO:0000313" key="16">
    <source>
        <dbReference type="Proteomes" id="UP001148838"/>
    </source>
</evidence>
<evidence type="ECO:0000256" key="3">
    <source>
        <dbReference type="ARBA" id="ARBA00012976"/>
    </source>
</evidence>
<dbReference type="EC" id="3.1.3.80" evidence="3"/>
<feature type="chain" id="PRO_5045514020" description="Multiple inositol polyphosphate phosphatase 1" evidence="14">
    <location>
        <begin position="19"/>
        <end position="351"/>
    </location>
</feature>
<name>A0ABQ8TB84_PERAM</name>
<comment type="catalytic activity">
    <reaction evidence="12">
        <text>1D-myo-inositol hexakisphosphate + H2O = 1D-myo-inositol 1,2,4,5,6-pentakisphosphate + phosphate</text>
        <dbReference type="Rhea" id="RHEA:16989"/>
        <dbReference type="ChEBI" id="CHEBI:15377"/>
        <dbReference type="ChEBI" id="CHEBI:43474"/>
        <dbReference type="ChEBI" id="CHEBI:57798"/>
        <dbReference type="ChEBI" id="CHEBI:58130"/>
        <dbReference type="EC" id="3.1.3.62"/>
    </reaction>
    <physiologicalReaction direction="left-to-right" evidence="12">
        <dbReference type="Rhea" id="RHEA:16990"/>
    </physiologicalReaction>
</comment>
<comment type="subcellular location">
    <subcellularLocation>
        <location evidence="1">Membrane</location>
    </subcellularLocation>
</comment>
<evidence type="ECO:0000256" key="8">
    <source>
        <dbReference type="ARBA" id="ARBA00023136"/>
    </source>
</evidence>
<evidence type="ECO:0000313" key="15">
    <source>
        <dbReference type="EMBL" id="KAJ4443224.1"/>
    </source>
</evidence>
<gene>
    <name evidence="15" type="ORF">ANN_04892</name>
</gene>
<evidence type="ECO:0000256" key="4">
    <source>
        <dbReference type="ARBA" id="ARBA00013040"/>
    </source>
</evidence>
<dbReference type="PANTHER" id="PTHR20963:SF8">
    <property type="entry name" value="MULTIPLE INOSITOL POLYPHOSPHATE PHOSPHATASE 1"/>
    <property type="match status" value="1"/>
</dbReference>
<protein>
    <recommendedName>
        <fullName evidence="5">Multiple inositol polyphosphate phosphatase 1</fullName>
        <ecNumber evidence="4">3.1.3.62</ecNumber>
        <ecNumber evidence="3">3.1.3.80</ecNumber>
    </recommendedName>
    <alternativeName>
        <fullName evidence="9">2,3-bisphosphoglycerate 3-phosphatase</fullName>
    </alternativeName>
</protein>
<evidence type="ECO:0000256" key="7">
    <source>
        <dbReference type="ARBA" id="ARBA00022801"/>
    </source>
</evidence>
<evidence type="ECO:0000256" key="2">
    <source>
        <dbReference type="ARBA" id="ARBA00008422"/>
    </source>
</evidence>
<comment type="catalytic activity">
    <reaction evidence="10">
        <text>1D-myo-inositol 1,2,5,6-tetrakisphosphate + H2O = 1D-myo-inositol 1,2,6-trisphosphate + phosphate</text>
        <dbReference type="Rhea" id="RHEA:77119"/>
        <dbReference type="ChEBI" id="CHEBI:15377"/>
        <dbReference type="ChEBI" id="CHEBI:43474"/>
        <dbReference type="ChEBI" id="CHEBI:195535"/>
        <dbReference type="ChEBI" id="CHEBI:195537"/>
        <dbReference type="EC" id="3.1.3.62"/>
    </reaction>
    <physiologicalReaction direction="left-to-right" evidence="10">
        <dbReference type="Rhea" id="RHEA:77120"/>
    </physiologicalReaction>
</comment>
<dbReference type="PANTHER" id="PTHR20963">
    <property type="entry name" value="MULTIPLE INOSITOL POLYPHOSPHATE PHOSPHATASE-RELATED"/>
    <property type="match status" value="1"/>
</dbReference>
<proteinExistence type="inferred from homology"/>
<keyword evidence="7" id="KW-0378">Hydrolase</keyword>
<reference evidence="15 16" key="1">
    <citation type="journal article" date="2022" name="Allergy">
        <title>Genome assembly and annotation of Periplaneta americana reveal a comprehensive cockroach allergen profile.</title>
        <authorList>
            <person name="Wang L."/>
            <person name="Xiong Q."/>
            <person name="Saelim N."/>
            <person name="Wang L."/>
            <person name="Nong W."/>
            <person name="Wan A.T."/>
            <person name="Shi M."/>
            <person name="Liu X."/>
            <person name="Cao Q."/>
            <person name="Hui J.H.L."/>
            <person name="Sookrung N."/>
            <person name="Leung T.F."/>
            <person name="Tungtrongchitr A."/>
            <person name="Tsui S.K.W."/>
        </authorList>
    </citation>
    <scope>NUCLEOTIDE SEQUENCE [LARGE SCALE GENOMIC DNA]</scope>
    <source>
        <strain evidence="15">PWHHKU_190912</strain>
    </source>
</reference>
<dbReference type="InterPro" id="IPR029033">
    <property type="entry name" value="His_PPase_superfam"/>
</dbReference>
<comment type="catalytic activity">
    <reaction evidence="13">
        <text>(2R)-2,3-bisphosphoglycerate + H2O = (2R)-2-phosphoglycerate + phosphate</text>
        <dbReference type="Rhea" id="RHEA:27381"/>
        <dbReference type="ChEBI" id="CHEBI:15377"/>
        <dbReference type="ChEBI" id="CHEBI:43474"/>
        <dbReference type="ChEBI" id="CHEBI:58248"/>
        <dbReference type="ChEBI" id="CHEBI:58289"/>
        <dbReference type="EC" id="3.1.3.80"/>
    </reaction>
    <physiologicalReaction direction="left-to-right" evidence="13">
        <dbReference type="Rhea" id="RHEA:27382"/>
    </physiologicalReaction>
</comment>
<comment type="caution">
    <text evidence="15">The sequence shown here is derived from an EMBL/GenBank/DDBJ whole genome shotgun (WGS) entry which is preliminary data.</text>
</comment>
<evidence type="ECO:0000256" key="13">
    <source>
        <dbReference type="ARBA" id="ARBA00043832"/>
    </source>
</evidence>
<evidence type="ECO:0000256" key="14">
    <source>
        <dbReference type="SAM" id="SignalP"/>
    </source>
</evidence>
<evidence type="ECO:0000256" key="1">
    <source>
        <dbReference type="ARBA" id="ARBA00004370"/>
    </source>
</evidence>